<dbReference type="EMBL" id="AZIM01006727">
    <property type="protein sequence ID" value="ETE58452.1"/>
    <property type="molecule type" value="Genomic_DNA"/>
</dbReference>
<dbReference type="AlphaFoldDB" id="V8NA57"/>
<feature type="non-terminal residue" evidence="5">
    <location>
        <position position="128"/>
    </location>
</feature>
<dbReference type="Proteomes" id="UP000018936">
    <property type="component" value="Unassembled WGS sequence"/>
</dbReference>
<dbReference type="SMART" id="SM00042">
    <property type="entry name" value="CUB"/>
    <property type="match status" value="1"/>
</dbReference>
<organism evidence="5 6">
    <name type="scientific">Ophiophagus hannah</name>
    <name type="common">King cobra</name>
    <name type="synonym">Naja hannah</name>
    <dbReference type="NCBI Taxonomy" id="8665"/>
    <lineage>
        <taxon>Eukaryota</taxon>
        <taxon>Metazoa</taxon>
        <taxon>Chordata</taxon>
        <taxon>Craniata</taxon>
        <taxon>Vertebrata</taxon>
        <taxon>Euteleostomi</taxon>
        <taxon>Lepidosauria</taxon>
        <taxon>Squamata</taxon>
        <taxon>Bifurcata</taxon>
        <taxon>Unidentata</taxon>
        <taxon>Episquamata</taxon>
        <taxon>Toxicofera</taxon>
        <taxon>Serpentes</taxon>
        <taxon>Colubroidea</taxon>
        <taxon>Elapidae</taxon>
        <taxon>Elapinae</taxon>
        <taxon>Ophiophagus</taxon>
    </lineage>
</organism>
<evidence type="ECO:0000256" key="1">
    <source>
        <dbReference type="ARBA" id="ARBA00022737"/>
    </source>
</evidence>
<dbReference type="PANTHER" id="PTHR24251:SF37">
    <property type="entry name" value="CUB DOMAIN-CONTAINING PROTEIN"/>
    <property type="match status" value="1"/>
</dbReference>
<evidence type="ECO:0000256" key="2">
    <source>
        <dbReference type="ARBA" id="ARBA00023157"/>
    </source>
</evidence>
<accession>V8NA57</accession>
<feature type="domain" description="CUB" evidence="4">
    <location>
        <begin position="56"/>
        <end position="128"/>
    </location>
</feature>
<dbReference type="OrthoDB" id="441660at2759"/>
<evidence type="ECO:0000313" key="5">
    <source>
        <dbReference type="EMBL" id="ETE58452.1"/>
    </source>
</evidence>
<comment type="caution">
    <text evidence="3">Lacks conserved residue(s) required for the propagation of feature annotation.</text>
</comment>
<evidence type="ECO:0000256" key="3">
    <source>
        <dbReference type="PROSITE-ProRule" id="PRU00059"/>
    </source>
</evidence>
<evidence type="ECO:0000259" key="4">
    <source>
        <dbReference type="PROSITE" id="PS01180"/>
    </source>
</evidence>
<reference evidence="5 6" key="1">
    <citation type="journal article" date="2013" name="Proc. Natl. Acad. Sci. U.S.A.">
        <title>The king cobra genome reveals dynamic gene evolution and adaptation in the snake venom system.</title>
        <authorList>
            <person name="Vonk F.J."/>
            <person name="Casewell N.R."/>
            <person name="Henkel C.V."/>
            <person name="Heimberg A.M."/>
            <person name="Jansen H.J."/>
            <person name="McCleary R.J."/>
            <person name="Kerkkamp H.M."/>
            <person name="Vos R.A."/>
            <person name="Guerreiro I."/>
            <person name="Calvete J.J."/>
            <person name="Wuster W."/>
            <person name="Woods A.E."/>
            <person name="Logan J.M."/>
            <person name="Harrison R.A."/>
            <person name="Castoe T.A."/>
            <person name="de Koning A.P."/>
            <person name="Pollock D.D."/>
            <person name="Yandell M."/>
            <person name="Calderon D."/>
            <person name="Renjifo C."/>
            <person name="Currier R.B."/>
            <person name="Salgado D."/>
            <person name="Pla D."/>
            <person name="Sanz L."/>
            <person name="Hyder A.S."/>
            <person name="Ribeiro J.M."/>
            <person name="Arntzen J.W."/>
            <person name="van den Thillart G.E."/>
            <person name="Boetzer M."/>
            <person name="Pirovano W."/>
            <person name="Dirks R.P."/>
            <person name="Spaink H.P."/>
            <person name="Duboule D."/>
            <person name="McGlinn E."/>
            <person name="Kini R.M."/>
            <person name="Richardson M.K."/>
        </authorList>
    </citation>
    <scope>NUCLEOTIDE SEQUENCE</scope>
    <source>
        <tissue evidence="5">Blood</tissue>
    </source>
</reference>
<proteinExistence type="predicted"/>
<keyword evidence="2 3" id="KW-1015">Disulfide bond</keyword>
<keyword evidence="1" id="KW-0677">Repeat</keyword>
<feature type="disulfide bond" evidence="3">
    <location>
        <begin position="56"/>
        <end position="83"/>
    </location>
</feature>
<dbReference type="CDD" id="cd00041">
    <property type="entry name" value="CUB"/>
    <property type="match status" value="1"/>
</dbReference>
<protein>
    <recommendedName>
        <fullName evidence="4">CUB domain-containing protein</fullName>
    </recommendedName>
</protein>
<feature type="non-terminal residue" evidence="5">
    <location>
        <position position="1"/>
    </location>
</feature>
<sequence length="128" mass="14581">MFRNNENIILHDEGKLSFSIFSNFVPANKNSLITDNIAGFYTEALNMPRHDYGDGCGYTVLGPESGTFTSINYPHAYPNSTVCEWEIRVKPEQRVQLKFGDFDIDDSDSCHFNYVRIYNGIGPTRTEI</sequence>
<dbReference type="InterPro" id="IPR000859">
    <property type="entry name" value="CUB_dom"/>
</dbReference>
<name>V8NA57_OPHHA</name>
<dbReference type="InterPro" id="IPR035914">
    <property type="entry name" value="Sperma_CUB_dom_sf"/>
</dbReference>
<comment type="caution">
    <text evidence="5">The sequence shown here is derived from an EMBL/GenBank/DDBJ whole genome shotgun (WGS) entry which is preliminary data.</text>
</comment>
<dbReference type="PROSITE" id="PS01180">
    <property type="entry name" value="CUB"/>
    <property type="match status" value="1"/>
</dbReference>
<dbReference type="Gene3D" id="2.60.120.290">
    <property type="entry name" value="Spermadhesin, CUB domain"/>
    <property type="match status" value="1"/>
</dbReference>
<dbReference type="PANTHER" id="PTHR24251">
    <property type="entry name" value="OVOCHYMASE-RELATED"/>
    <property type="match status" value="1"/>
</dbReference>
<keyword evidence="6" id="KW-1185">Reference proteome</keyword>
<dbReference type="Pfam" id="PF00431">
    <property type="entry name" value="CUB"/>
    <property type="match status" value="1"/>
</dbReference>
<evidence type="ECO:0000313" key="6">
    <source>
        <dbReference type="Proteomes" id="UP000018936"/>
    </source>
</evidence>
<dbReference type="SUPFAM" id="SSF49854">
    <property type="entry name" value="Spermadhesin, CUB domain"/>
    <property type="match status" value="1"/>
</dbReference>
<gene>
    <name evidence="5" type="ORF">L345_15826</name>
</gene>